<dbReference type="SUPFAM" id="SSF53328">
    <property type="entry name" value="Formyltransferase"/>
    <property type="match status" value="1"/>
</dbReference>
<reference evidence="9" key="1">
    <citation type="submission" date="2016-10" db="EMBL/GenBank/DDBJ databases">
        <authorList>
            <person name="Varghese N."/>
            <person name="Submissions S."/>
        </authorList>
    </citation>
    <scope>NUCLEOTIDE SEQUENCE [LARGE SCALE GENOMIC DNA]</scope>
    <source>
        <strain evidence="9">DSM 21620</strain>
    </source>
</reference>
<sequence>MIPAAVFASGSGSNAEAIVEESHLPCTIELLVCDKPAAPVISRAKHWNIEVFVCDPKTFPNKQAYEQAILTKLREKQIEWIFLAGYMRLIGPTLLEAYPERILNIHPSLLPAFAGKDAIGQALTAGVKVSGVTIHFVDAGMDTGSIIAQEAVRVLETDTNQTLHQRIQAIEHRLYPETIRYILTERERNDSNATSVDQRIR</sequence>
<evidence type="ECO:0000256" key="5">
    <source>
        <dbReference type="ARBA" id="ARBA00047664"/>
    </source>
</evidence>
<evidence type="ECO:0000313" key="9">
    <source>
        <dbReference type="Proteomes" id="UP000198666"/>
    </source>
</evidence>
<dbReference type="EMBL" id="FMZB01000005">
    <property type="protein sequence ID" value="SDC97007.1"/>
    <property type="molecule type" value="Genomic_DNA"/>
</dbReference>
<feature type="binding site" evidence="6">
    <location>
        <begin position="87"/>
        <end position="90"/>
    </location>
    <ligand>
        <name>(6R)-10-formyltetrahydrofolate</name>
        <dbReference type="ChEBI" id="CHEBI:195366"/>
    </ligand>
</feature>
<dbReference type="PANTHER" id="PTHR43369">
    <property type="entry name" value="PHOSPHORIBOSYLGLYCINAMIDE FORMYLTRANSFERASE"/>
    <property type="match status" value="1"/>
</dbReference>
<comment type="function">
    <text evidence="6">Catalyzes the transfer of a formyl group from 10-formyltetrahydrofolate to 5-phospho-ribosyl-glycinamide (GAR), producing 5-phospho-ribosyl-N-formylglycinamide (FGAR) and tetrahydrofolate.</text>
</comment>
<evidence type="ECO:0000256" key="1">
    <source>
        <dbReference type="ARBA" id="ARBA00005054"/>
    </source>
</evidence>
<dbReference type="AlphaFoldDB" id="A0A1G6QZ36"/>
<feature type="active site" description="Proton donor" evidence="6">
    <location>
        <position position="106"/>
    </location>
</feature>
<dbReference type="UniPathway" id="UPA00074">
    <property type="reaction ID" value="UER00126"/>
</dbReference>
<evidence type="ECO:0000313" key="8">
    <source>
        <dbReference type="EMBL" id="SDC97007.1"/>
    </source>
</evidence>
<keyword evidence="2 6" id="KW-0808">Transferase</keyword>
<evidence type="ECO:0000256" key="2">
    <source>
        <dbReference type="ARBA" id="ARBA00022679"/>
    </source>
</evidence>
<dbReference type="InterPro" id="IPR001555">
    <property type="entry name" value="GART_AS"/>
</dbReference>
<evidence type="ECO:0000256" key="6">
    <source>
        <dbReference type="HAMAP-Rule" id="MF_01930"/>
    </source>
</evidence>
<organism evidence="8 9">
    <name type="scientific">Terribacillus halophilus</name>
    <dbReference type="NCBI Taxonomy" id="361279"/>
    <lineage>
        <taxon>Bacteria</taxon>
        <taxon>Bacillati</taxon>
        <taxon>Bacillota</taxon>
        <taxon>Bacilli</taxon>
        <taxon>Bacillales</taxon>
        <taxon>Bacillaceae</taxon>
        <taxon>Terribacillus</taxon>
    </lineage>
</organism>
<name>A0A1G6QZ36_9BACI</name>
<feature type="binding site" evidence="6">
    <location>
        <begin position="12"/>
        <end position="14"/>
    </location>
    <ligand>
        <name>N(1)-(5-phospho-beta-D-ribosyl)glycinamide</name>
        <dbReference type="ChEBI" id="CHEBI:143788"/>
    </ligand>
</feature>
<feature type="site" description="Raises pKa of active site His" evidence="6">
    <location>
        <position position="142"/>
    </location>
</feature>
<protein>
    <recommendedName>
        <fullName evidence="6">Phosphoribosylglycinamide formyltransferase</fullName>
        <ecNumber evidence="6">2.1.2.2</ecNumber>
    </recommendedName>
    <alternativeName>
        <fullName evidence="6">5'-phosphoribosylglycinamide transformylase</fullName>
    </alternativeName>
    <alternativeName>
        <fullName evidence="6">GAR transformylase</fullName>
        <shortName evidence="6">GART</shortName>
    </alternativeName>
</protein>
<dbReference type="STRING" id="361279.SAMN05421663_105264"/>
<dbReference type="Pfam" id="PF00551">
    <property type="entry name" value="Formyl_trans_N"/>
    <property type="match status" value="1"/>
</dbReference>
<comment type="catalytic activity">
    <reaction evidence="5 6">
        <text>N(1)-(5-phospho-beta-D-ribosyl)glycinamide + (6R)-10-formyltetrahydrofolate = N(2)-formyl-N(1)-(5-phospho-beta-D-ribosyl)glycinamide + (6S)-5,6,7,8-tetrahydrofolate + H(+)</text>
        <dbReference type="Rhea" id="RHEA:15053"/>
        <dbReference type="ChEBI" id="CHEBI:15378"/>
        <dbReference type="ChEBI" id="CHEBI:57453"/>
        <dbReference type="ChEBI" id="CHEBI:143788"/>
        <dbReference type="ChEBI" id="CHEBI:147286"/>
        <dbReference type="ChEBI" id="CHEBI:195366"/>
        <dbReference type="EC" id="2.1.2.2"/>
    </reaction>
</comment>
<gene>
    <name evidence="6" type="primary">purN</name>
    <name evidence="8" type="ORF">SAMN05421663_105264</name>
</gene>
<dbReference type="InterPro" id="IPR002376">
    <property type="entry name" value="Formyl_transf_N"/>
</dbReference>
<dbReference type="RefSeq" id="WP_093727339.1">
    <property type="nucleotide sequence ID" value="NZ_FMZB01000005.1"/>
</dbReference>
<dbReference type="InterPro" id="IPR036477">
    <property type="entry name" value="Formyl_transf_N_sf"/>
</dbReference>
<dbReference type="GO" id="GO:0005829">
    <property type="term" value="C:cytosol"/>
    <property type="evidence" value="ECO:0007669"/>
    <property type="project" value="TreeGrafter"/>
</dbReference>
<evidence type="ECO:0000256" key="4">
    <source>
        <dbReference type="ARBA" id="ARBA00038440"/>
    </source>
</evidence>
<feature type="binding site" evidence="6">
    <location>
        <position position="62"/>
    </location>
    <ligand>
        <name>(6R)-10-formyltetrahydrofolate</name>
        <dbReference type="ChEBI" id="CHEBI:195366"/>
    </ligand>
</feature>
<dbReference type="CDD" id="cd08645">
    <property type="entry name" value="FMT_core_GART"/>
    <property type="match status" value="1"/>
</dbReference>
<keyword evidence="3 6" id="KW-0658">Purine biosynthesis</keyword>
<dbReference type="HAMAP" id="MF_01930">
    <property type="entry name" value="PurN"/>
    <property type="match status" value="1"/>
</dbReference>
<dbReference type="Proteomes" id="UP000198666">
    <property type="component" value="Unassembled WGS sequence"/>
</dbReference>
<evidence type="ECO:0000256" key="3">
    <source>
        <dbReference type="ARBA" id="ARBA00022755"/>
    </source>
</evidence>
<dbReference type="GO" id="GO:0006189">
    <property type="term" value="P:'de novo' IMP biosynthetic process"/>
    <property type="evidence" value="ECO:0007669"/>
    <property type="project" value="UniProtKB-UniRule"/>
</dbReference>
<keyword evidence="9" id="KW-1185">Reference proteome</keyword>
<accession>A0A1G6QZ36</accession>
<comment type="similarity">
    <text evidence="4 6">Belongs to the GART family.</text>
</comment>
<feature type="binding site" evidence="6">
    <location>
        <position position="104"/>
    </location>
    <ligand>
        <name>(6R)-10-formyltetrahydrofolate</name>
        <dbReference type="ChEBI" id="CHEBI:195366"/>
    </ligand>
</feature>
<dbReference type="Gene3D" id="3.40.50.170">
    <property type="entry name" value="Formyl transferase, N-terminal domain"/>
    <property type="match status" value="1"/>
</dbReference>
<evidence type="ECO:0000259" key="7">
    <source>
        <dbReference type="Pfam" id="PF00551"/>
    </source>
</evidence>
<dbReference type="FunFam" id="3.40.50.170:FF:000007">
    <property type="entry name" value="Phosphoribosylglycinamide formyltransferase"/>
    <property type="match status" value="1"/>
</dbReference>
<proteinExistence type="inferred from homology"/>
<comment type="pathway">
    <text evidence="1 6">Purine metabolism; IMP biosynthesis via de novo pathway; N(2)-formyl-N(1)-(5-phospho-D-ribosyl)glycinamide from N(1)-(5-phospho-D-ribosyl)glycinamide (10-formyl THF route): step 1/1.</text>
</comment>
<dbReference type="GO" id="GO:0004644">
    <property type="term" value="F:phosphoribosylglycinamide formyltransferase activity"/>
    <property type="evidence" value="ECO:0007669"/>
    <property type="project" value="UniProtKB-UniRule"/>
</dbReference>
<dbReference type="NCBIfam" id="TIGR00639">
    <property type="entry name" value="PurN"/>
    <property type="match status" value="1"/>
</dbReference>
<dbReference type="EC" id="2.1.2.2" evidence="6"/>
<feature type="domain" description="Formyl transferase N-terminal" evidence="7">
    <location>
        <begin position="5"/>
        <end position="179"/>
    </location>
</feature>
<dbReference type="PROSITE" id="PS00373">
    <property type="entry name" value="GART"/>
    <property type="match status" value="1"/>
</dbReference>
<dbReference type="InterPro" id="IPR004607">
    <property type="entry name" value="GART"/>
</dbReference>
<dbReference type="OrthoDB" id="9806170at2"/>
<dbReference type="PANTHER" id="PTHR43369:SF2">
    <property type="entry name" value="PHOSPHORIBOSYLGLYCINAMIDE FORMYLTRANSFERASE"/>
    <property type="match status" value="1"/>
</dbReference>